<gene>
    <name evidence="1" type="ORF">FSB_LOCUS40113</name>
</gene>
<dbReference type="AlphaFoldDB" id="A0A2N9HKJ2"/>
<name>A0A2N9HKJ2_FAGSY</name>
<proteinExistence type="predicted"/>
<organism evidence="1">
    <name type="scientific">Fagus sylvatica</name>
    <name type="common">Beechnut</name>
    <dbReference type="NCBI Taxonomy" id="28930"/>
    <lineage>
        <taxon>Eukaryota</taxon>
        <taxon>Viridiplantae</taxon>
        <taxon>Streptophyta</taxon>
        <taxon>Embryophyta</taxon>
        <taxon>Tracheophyta</taxon>
        <taxon>Spermatophyta</taxon>
        <taxon>Magnoliopsida</taxon>
        <taxon>eudicotyledons</taxon>
        <taxon>Gunneridae</taxon>
        <taxon>Pentapetalae</taxon>
        <taxon>rosids</taxon>
        <taxon>fabids</taxon>
        <taxon>Fagales</taxon>
        <taxon>Fagaceae</taxon>
        <taxon>Fagus</taxon>
    </lineage>
</organism>
<accession>A0A2N9HKJ2</accession>
<sequence length="237" mass="27110">MHRFDEKWATHPECEEIIIRSSWNQMVCEVARYLLCALRSQKTKMALVKWSLQHIGNVSSVIKEKMAELDRVMLLSPTSEHHDQGCLVGHRRLNTKVFHLWAYQQKWLNTIIAMADPTSVMYTEDEKIQEIAVDNFSSRFQTENPRMMDNPISAMNKVVTDEMNTKLTQTFTAAEVPYGHVIPSRGIRKGGPTATLPLSPLCGGTISAPTTSQSQKAHYWHEYLSWWPTDLPPFVHG</sequence>
<protein>
    <submittedName>
        <fullName evidence="1">Uncharacterized protein</fullName>
    </submittedName>
</protein>
<evidence type="ECO:0000313" key="1">
    <source>
        <dbReference type="EMBL" id="SPD12231.1"/>
    </source>
</evidence>
<reference evidence="1" key="1">
    <citation type="submission" date="2018-02" db="EMBL/GenBank/DDBJ databases">
        <authorList>
            <person name="Cohen D.B."/>
            <person name="Kent A.D."/>
        </authorList>
    </citation>
    <scope>NUCLEOTIDE SEQUENCE</scope>
</reference>
<dbReference type="EMBL" id="OIVN01003577">
    <property type="protein sequence ID" value="SPD12231.1"/>
    <property type="molecule type" value="Genomic_DNA"/>
</dbReference>